<dbReference type="Proteomes" id="UP000019140">
    <property type="component" value="Unassembled WGS sequence"/>
</dbReference>
<keyword evidence="6" id="KW-1185">Reference proteome</keyword>
<dbReference type="EMBL" id="AZHX01001186">
    <property type="protein sequence ID" value="ETX04577.1"/>
    <property type="molecule type" value="Genomic_DNA"/>
</dbReference>
<dbReference type="GO" id="GO:0009086">
    <property type="term" value="P:methionine biosynthetic process"/>
    <property type="evidence" value="ECO:0007669"/>
    <property type="project" value="InterPro"/>
</dbReference>
<dbReference type="CDD" id="cd03311">
    <property type="entry name" value="CIMS_C_terminal_like"/>
    <property type="match status" value="1"/>
</dbReference>
<dbReference type="HOGENOM" id="CLU_040013_3_0_7"/>
<evidence type="ECO:0000259" key="4">
    <source>
        <dbReference type="Pfam" id="PF01717"/>
    </source>
</evidence>
<dbReference type="GO" id="GO:0032259">
    <property type="term" value="P:methylation"/>
    <property type="evidence" value="ECO:0007669"/>
    <property type="project" value="UniProtKB-KW"/>
</dbReference>
<evidence type="ECO:0000256" key="3">
    <source>
        <dbReference type="ARBA" id="ARBA00022833"/>
    </source>
</evidence>
<keyword evidence="5" id="KW-0808">Transferase</keyword>
<evidence type="ECO:0000256" key="1">
    <source>
        <dbReference type="ARBA" id="ARBA00001947"/>
    </source>
</evidence>
<dbReference type="InterPro" id="IPR038071">
    <property type="entry name" value="UROD/MetE-like_sf"/>
</dbReference>
<reference evidence="5 6" key="1">
    <citation type="journal article" date="2014" name="Nature">
        <title>An environmental bacterial taxon with a large and distinct metabolic repertoire.</title>
        <authorList>
            <person name="Wilson M.C."/>
            <person name="Mori T."/>
            <person name="Ruckert C."/>
            <person name="Uria A.R."/>
            <person name="Helf M.J."/>
            <person name="Takada K."/>
            <person name="Gernert C."/>
            <person name="Steffens U.A."/>
            <person name="Heycke N."/>
            <person name="Schmitt S."/>
            <person name="Rinke C."/>
            <person name="Helfrich E.J."/>
            <person name="Brachmann A.O."/>
            <person name="Gurgui C."/>
            <person name="Wakimoto T."/>
            <person name="Kracht M."/>
            <person name="Crusemann M."/>
            <person name="Hentschel U."/>
            <person name="Abe I."/>
            <person name="Matsunaga S."/>
            <person name="Kalinowski J."/>
            <person name="Takeyama H."/>
            <person name="Piel J."/>
        </authorList>
    </citation>
    <scope>NUCLEOTIDE SEQUENCE [LARGE SCALE GENOMIC DNA]</scope>
    <source>
        <strain evidence="6">TSY2</strain>
    </source>
</reference>
<comment type="caution">
    <text evidence="5">The sequence shown here is derived from an EMBL/GenBank/DDBJ whole genome shotgun (WGS) entry which is preliminary data.</text>
</comment>
<dbReference type="InterPro" id="IPR002629">
    <property type="entry name" value="Met_Synth_C/arc"/>
</dbReference>
<evidence type="ECO:0000313" key="5">
    <source>
        <dbReference type="EMBL" id="ETX04577.1"/>
    </source>
</evidence>
<dbReference type="SUPFAM" id="SSF51726">
    <property type="entry name" value="UROD/MetE-like"/>
    <property type="match status" value="1"/>
</dbReference>
<keyword evidence="2" id="KW-0479">Metal-binding</keyword>
<gene>
    <name evidence="5" type="ORF">ETSY2_28020</name>
</gene>
<dbReference type="GO" id="GO:0003871">
    <property type="term" value="F:5-methyltetrahydropteroyltriglutamate-homocysteine S-methyltransferase activity"/>
    <property type="evidence" value="ECO:0007669"/>
    <property type="project" value="InterPro"/>
</dbReference>
<evidence type="ECO:0000256" key="2">
    <source>
        <dbReference type="ARBA" id="ARBA00022723"/>
    </source>
</evidence>
<dbReference type="GO" id="GO:0008270">
    <property type="term" value="F:zinc ion binding"/>
    <property type="evidence" value="ECO:0007669"/>
    <property type="project" value="InterPro"/>
</dbReference>
<proteinExistence type="predicted"/>
<comment type="cofactor">
    <cofactor evidence="1">
        <name>Zn(2+)</name>
        <dbReference type="ChEBI" id="CHEBI:29105"/>
    </cofactor>
</comment>
<sequence length="344" mass="38145">MSETRLLTTVVGSYPQPDWLVDREALLRNRVPRIRVSDIWRIPEAHLEAAQDDATRVAIRDLERAGVDIITDGEIRRESYSNRFATALEGIDLERPGQVVSSNGIATPVPRVVGPIRRVQPVQVRDVEFLRAHTDRRIKVTVPGPFTLAQQAQNEYYPDREHLAMDYATCVNQEVKAMFAAGADIVQLDEPWLRQNPDEARHYAVRAIDKALEGAPGPTALHLCFGYAAVVRDKPAGYAFLTELEHSVVDQISIEAAQPQLDLAMLQAFATKTMILGVLDLGDQRVETPEVVAARIRAALSHVPPERLIVAPDCGMKYLPRDMAYKKLRAMTLGAAIVSASLSD</sequence>
<name>W4M4L1_9BACT</name>
<keyword evidence="5" id="KW-0489">Methyltransferase</keyword>
<dbReference type="PATRIC" id="fig|1429439.4.peg.4751"/>
<dbReference type="AlphaFoldDB" id="W4M4L1"/>
<dbReference type="Gene3D" id="3.20.20.210">
    <property type="match status" value="1"/>
</dbReference>
<dbReference type="PANTHER" id="PTHR30519">
    <property type="entry name" value="5-METHYLTETRAHYDROPTEROYLTRIGLUTAMATE--HOMOCYSTEINE METHYLTRANSFERASE"/>
    <property type="match status" value="1"/>
</dbReference>
<organism evidence="5 6">
    <name type="scientific">Candidatus Entotheonella gemina</name>
    <dbReference type="NCBI Taxonomy" id="1429439"/>
    <lineage>
        <taxon>Bacteria</taxon>
        <taxon>Pseudomonadati</taxon>
        <taxon>Nitrospinota/Tectimicrobiota group</taxon>
        <taxon>Candidatus Tectimicrobiota</taxon>
        <taxon>Candidatus Entotheonellia</taxon>
        <taxon>Candidatus Entotheonellales</taxon>
        <taxon>Candidatus Entotheonellaceae</taxon>
        <taxon>Candidatus Entotheonella</taxon>
    </lineage>
</organism>
<keyword evidence="3" id="KW-0862">Zinc</keyword>
<dbReference type="Pfam" id="PF01717">
    <property type="entry name" value="Meth_synt_2"/>
    <property type="match status" value="1"/>
</dbReference>
<accession>W4M4L1</accession>
<evidence type="ECO:0000313" key="6">
    <source>
        <dbReference type="Proteomes" id="UP000019140"/>
    </source>
</evidence>
<protein>
    <submittedName>
        <fullName evidence="5">5-methyltetrahydropteroyltriglutamate--homocysteine methyltransferase</fullName>
    </submittedName>
</protein>
<feature type="domain" description="Cobalamin-independent methionine synthase MetE C-terminal/archaeal" evidence="4">
    <location>
        <begin position="7"/>
        <end position="332"/>
    </location>
</feature>